<keyword evidence="3" id="KW-1185">Reference proteome</keyword>
<dbReference type="RefSeq" id="WP_238978388.1">
    <property type="nucleotide sequence ID" value="NZ_JABFUC010000014.1"/>
</dbReference>
<name>A0ABS9PBS9_9GAMM</name>
<protein>
    <recommendedName>
        <fullName evidence="4">Cell division protein ZipA</fullName>
    </recommendedName>
</protein>
<feature type="compositionally biased region" description="Polar residues" evidence="1">
    <location>
        <begin position="62"/>
        <end position="75"/>
    </location>
</feature>
<reference evidence="2 3" key="1">
    <citation type="submission" date="2020-05" db="EMBL/GenBank/DDBJ databases">
        <title>Comparative genomic analysis of denitrifying bacteria from Halomonas genus.</title>
        <authorList>
            <person name="Wang L."/>
            <person name="Shao Z."/>
        </authorList>
    </citation>
    <scope>NUCLEOTIDE SEQUENCE [LARGE SCALE GENOMIC DNA]</scope>
    <source>
        <strain evidence="2 3">A4</strain>
    </source>
</reference>
<evidence type="ECO:0000256" key="1">
    <source>
        <dbReference type="SAM" id="MobiDB-lite"/>
    </source>
</evidence>
<sequence>MDPVYLALGLAGAALLLALVCAVLYIKVRRPAAPLDAQVSHDPDESSQPEANSDDSAEDGRSVSTAATPQAGSETTYRRFQVTDGTDVQQCLFVVFDWPAKDTNRRLTKRLEAYGARYDSGLQVYVIRDTQVGYKLTVANASPPGDMPPLHEEGEHPIVNGISILVHFINKRRVAHSPDTLIDFTLSVAEIGGQILDADRQAVTEEDFERLRRASA</sequence>
<dbReference type="EMBL" id="JABFUC010000014">
    <property type="protein sequence ID" value="MCG6659240.1"/>
    <property type="molecule type" value="Genomic_DNA"/>
</dbReference>
<evidence type="ECO:0000313" key="3">
    <source>
        <dbReference type="Proteomes" id="UP000814385"/>
    </source>
</evidence>
<feature type="region of interest" description="Disordered" evidence="1">
    <location>
        <begin position="37"/>
        <end position="77"/>
    </location>
</feature>
<accession>A0ABS9PBS9</accession>
<evidence type="ECO:0008006" key="4">
    <source>
        <dbReference type="Google" id="ProtNLM"/>
    </source>
</evidence>
<comment type="caution">
    <text evidence="2">The sequence shown here is derived from an EMBL/GenBank/DDBJ whole genome shotgun (WGS) entry which is preliminary data.</text>
</comment>
<evidence type="ECO:0000313" key="2">
    <source>
        <dbReference type="EMBL" id="MCG6659240.1"/>
    </source>
</evidence>
<proteinExistence type="predicted"/>
<organism evidence="2 3">
    <name type="scientific">Billgrantia campisalis</name>
    <dbReference type="NCBI Taxonomy" id="74661"/>
    <lineage>
        <taxon>Bacteria</taxon>
        <taxon>Pseudomonadati</taxon>
        <taxon>Pseudomonadota</taxon>
        <taxon>Gammaproteobacteria</taxon>
        <taxon>Oceanospirillales</taxon>
        <taxon>Halomonadaceae</taxon>
        <taxon>Billgrantia</taxon>
    </lineage>
</organism>
<gene>
    <name evidence="2" type="ORF">HOP52_15890</name>
</gene>
<dbReference type="Proteomes" id="UP000814385">
    <property type="component" value="Unassembled WGS sequence"/>
</dbReference>